<name>A0ABY7K760_9ACTN</name>
<dbReference type="Proteomes" id="UP001164693">
    <property type="component" value="Chromosome"/>
</dbReference>
<accession>A0ABY7K760</accession>
<evidence type="ECO:0000256" key="2">
    <source>
        <dbReference type="ARBA" id="ARBA00022801"/>
    </source>
</evidence>
<dbReference type="PANTHER" id="PTHR43794">
    <property type="entry name" value="AMINOHYDROLASE SSNA-RELATED"/>
    <property type="match status" value="1"/>
</dbReference>
<reference evidence="6" key="1">
    <citation type="submission" date="2022-05" db="EMBL/GenBank/DDBJ databases">
        <title>Jatrophihabitans sp. SB3-54 whole genome sequence.</title>
        <authorList>
            <person name="Suh M.K."/>
            <person name="Eom M.K."/>
            <person name="Kim J.S."/>
            <person name="Kim H.S."/>
            <person name="Do H.E."/>
            <person name="Shin Y.K."/>
            <person name="Lee J.-S."/>
        </authorList>
    </citation>
    <scope>NUCLEOTIDE SEQUENCE</scope>
    <source>
        <strain evidence="6">SB3-54</strain>
    </source>
</reference>
<evidence type="ECO:0000259" key="5">
    <source>
        <dbReference type="Pfam" id="PF22039"/>
    </source>
</evidence>
<dbReference type="InterPro" id="IPR032466">
    <property type="entry name" value="Metal_Hydrolase"/>
</dbReference>
<dbReference type="InterPro" id="IPR011059">
    <property type="entry name" value="Metal-dep_hydrolase_composite"/>
</dbReference>
<dbReference type="Gene3D" id="3.20.20.140">
    <property type="entry name" value="Metal-dependent hydrolases"/>
    <property type="match status" value="1"/>
</dbReference>
<evidence type="ECO:0000259" key="4">
    <source>
        <dbReference type="Pfam" id="PF01979"/>
    </source>
</evidence>
<dbReference type="Gene3D" id="2.30.40.10">
    <property type="entry name" value="Urease, subunit C, domain 1"/>
    <property type="match status" value="1"/>
</dbReference>
<organism evidence="6 7">
    <name type="scientific">Jatrophihabitans cynanchi</name>
    <dbReference type="NCBI Taxonomy" id="2944128"/>
    <lineage>
        <taxon>Bacteria</taxon>
        <taxon>Bacillati</taxon>
        <taxon>Actinomycetota</taxon>
        <taxon>Actinomycetes</taxon>
        <taxon>Jatrophihabitantales</taxon>
        <taxon>Jatrophihabitantaceae</taxon>
        <taxon>Jatrophihabitans</taxon>
    </lineage>
</organism>
<dbReference type="InterPro" id="IPR050287">
    <property type="entry name" value="MTA/SAH_deaminase"/>
</dbReference>
<evidence type="ECO:0000313" key="7">
    <source>
        <dbReference type="Proteomes" id="UP001164693"/>
    </source>
</evidence>
<keyword evidence="7" id="KW-1185">Reference proteome</keyword>
<keyword evidence="3" id="KW-0862">Zinc</keyword>
<evidence type="ECO:0000256" key="3">
    <source>
        <dbReference type="ARBA" id="ARBA00022833"/>
    </source>
</evidence>
<feature type="domain" description="Amidohydrolase-related" evidence="4">
    <location>
        <begin position="69"/>
        <end position="425"/>
    </location>
</feature>
<evidence type="ECO:0000313" key="6">
    <source>
        <dbReference type="EMBL" id="WAX59101.1"/>
    </source>
</evidence>
<dbReference type="InterPro" id="IPR054418">
    <property type="entry name" value="MQNX/HUTI_composite_N"/>
</dbReference>
<dbReference type="RefSeq" id="WP_269445642.1">
    <property type="nucleotide sequence ID" value="NZ_CP097463.1"/>
</dbReference>
<dbReference type="PANTHER" id="PTHR43794:SF11">
    <property type="entry name" value="AMIDOHYDROLASE-RELATED DOMAIN-CONTAINING PROTEIN"/>
    <property type="match status" value="1"/>
</dbReference>
<sequence>MTVPAAVGRVPAADLLIVGADVVTMDAARQVVLDGSILVRGGRVAAIGPAEQLRAAHPGVAELDARGCIVVPGLINAHQHTTASPLTRSTTPDDIDSQLAIFGWTVPLHEQVSGDDDELSALLTAAESLSRGVTTVLEAGTVGHPARVAAGLRTAGIRGRVGRWGWDVAGGKYAAPVEQSLALQEDAVLAVGTDSLVTGWVTLVGHGLASDELFVGAAELAQRLDVQVTWHISPSADDTRTYAERSGRPPVVHLERLGVLGPRLLLGHAVWLDNAEVDAILRSGTAVASCPGAYLRLGQGYTRAARHTEIIRRGGRVALGCDAHNAGDVPDVFRAAWLLAALDRDRGTSEPFRSDEAFAAATIGGAEAIGLSELIGSIEVGKAADLVVLDGADLGWIPRGDLALQLVWGDAGRTVRDVLVDGRIVVRDRALQTVDVAELRREAADRSVALLRRAGIDVPHRWPSVTAEKYELAGAPCA</sequence>
<dbReference type="Pfam" id="PF22039">
    <property type="entry name" value="HUTI_composite_bact"/>
    <property type="match status" value="1"/>
</dbReference>
<gene>
    <name evidence="6" type="ORF">M6B22_10155</name>
</gene>
<dbReference type="InterPro" id="IPR006680">
    <property type="entry name" value="Amidohydro-rel"/>
</dbReference>
<dbReference type="SUPFAM" id="SSF51338">
    <property type="entry name" value="Composite domain of metallo-dependent hydrolases"/>
    <property type="match status" value="1"/>
</dbReference>
<dbReference type="SUPFAM" id="SSF51556">
    <property type="entry name" value="Metallo-dependent hydrolases"/>
    <property type="match status" value="1"/>
</dbReference>
<proteinExistence type="predicted"/>
<protein>
    <submittedName>
        <fullName evidence="6">Amidohydrolase family protein</fullName>
    </submittedName>
</protein>
<feature type="domain" description="Aminodeoxyfutalosine deaminase/Imidazolonepropionase-like composite" evidence="5">
    <location>
        <begin position="37"/>
        <end position="59"/>
    </location>
</feature>
<keyword evidence="2" id="KW-0378">Hydrolase</keyword>
<dbReference type="Pfam" id="PF01979">
    <property type="entry name" value="Amidohydro_1"/>
    <property type="match status" value="1"/>
</dbReference>
<evidence type="ECO:0000256" key="1">
    <source>
        <dbReference type="ARBA" id="ARBA00022723"/>
    </source>
</evidence>
<dbReference type="EMBL" id="CP097463">
    <property type="protein sequence ID" value="WAX59101.1"/>
    <property type="molecule type" value="Genomic_DNA"/>
</dbReference>
<keyword evidence="1" id="KW-0479">Metal-binding</keyword>